<keyword evidence="2" id="KW-1185">Reference proteome</keyword>
<reference evidence="2" key="1">
    <citation type="submission" date="2016-05" db="EMBL/GenBank/DDBJ databases">
        <authorList>
            <person name="Li Y."/>
        </authorList>
    </citation>
    <scope>NUCLEOTIDE SEQUENCE [LARGE SCALE GENOMIC DNA]</scope>
    <source>
        <strain evidence="2">YIC4027</strain>
    </source>
</reference>
<proteinExistence type="predicted"/>
<gene>
    <name evidence="1" type="ORF">A8M32_15990</name>
</gene>
<dbReference type="EMBL" id="LYBW01000060">
    <property type="protein sequence ID" value="ODR89703.1"/>
    <property type="molecule type" value="Genomic_DNA"/>
</dbReference>
<sequence>MQPTEAGRTLYDGVRASFTRMEDSFRAILPEATQYLVLAASTSVAAHWLMPKLYQLQHDVPLR</sequence>
<evidence type="ECO:0000313" key="2">
    <source>
        <dbReference type="Proteomes" id="UP000094342"/>
    </source>
</evidence>
<dbReference type="AlphaFoldDB" id="A0A1E3V7U1"/>
<evidence type="ECO:0000313" key="1">
    <source>
        <dbReference type="EMBL" id="ODR89703.1"/>
    </source>
</evidence>
<name>A0A1E3V7U1_9HYPH</name>
<protein>
    <recommendedName>
        <fullName evidence="3">Transcriptional regulator, LysR family</fullName>
    </recommendedName>
</protein>
<comment type="caution">
    <text evidence="1">The sequence shown here is derived from an EMBL/GenBank/DDBJ whole genome shotgun (WGS) entry which is preliminary data.</text>
</comment>
<dbReference type="Proteomes" id="UP000094342">
    <property type="component" value="Unassembled WGS sequence"/>
</dbReference>
<organism evidence="1 2">
    <name type="scientific">Sinorhizobium alkalisoli</name>
    <dbReference type="NCBI Taxonomy" id="1752398"/>
    <lineage>
        <taxon>Bacteria</taxon>
        <taxon>Pseudomonadati</taxon>
        <taxon>Pseudomonadota</taxon>
        <taxon>Alphaproteobacteria</taxon>
        <taxon>Hyphomicrobiales</taxon>
        <taxon>Rhizobiaceae</taxon>
        <taxon>Sinorhizobium/Ensifer group</taxon>
        <taxon>Sinorhizobium</taxon>
    </lineage>
</organism>
<evidence type="ECO:0008006" key="3">
    <source>
        <dbReference type="Google" id="ProtNLM"/>
    </source>
</evidence>
<dbReference type="STRING" id="1752398.A8M32_15990"/>
<accession>A0A1E3V7U1</accession>